<proteinExistence type="predicted"/>
<dbReference type="EnsemblPlants" id="AUR62034616-RA">
    <property type="protein sequence ID" value="AUR62034616-RA:cds"/>
    <property type="gene ID" value="AUR62034616"/>
</dbReference>
<dbReference type="Proteomes" id="UP000596660">
    <property type="component" value="Unplaced"/>
</dbReference>
<dbReference type="SUPFAM" id="SSF52540">
    <property type="entry name" value="P-loop containing nucleoside triphosphate hydrolases"/>
    <property type="match status" value="1"/>
</dbReference>
<reference evidence="3" key="1">
    <citation type="journal article" date="2017" name="Nature">
        <title>The genome of Chenopodium quinoa.</title>
        <authorList>
            <person name="Jarvis D.E."/>
            <person name="Ho Y.S."/>
            <person name="Lightfoot D.J."/>
            <person name="Schmoeckel S.M."/>
            <person name="Li B."/>
            <person name="Borm T.J.A."/>
            <person name="Ohyanagi H."/>
            <person name="Mineta K."/>
            <person name="Michell C.T."/>
            <person name="Saber N."/>
            <person name="Kharbatia N.M."/>
            <person name="Rupper R.R."/>
            <person name="Sharp A.R."/>
            <person name="Dally N."/>
            <person name="Boughton B.A."/>
            <person name="Woo Y.H."/>
            <person name="Gao G."/>
            <person name="Schijlen E.G.W.M."/>
            <person name="Guo X."/>
            <person name="Momin A.A."/>
            <person name="Negrao S."/>
            <person name="Al-Babili S."/>
            <person name="Gehring C."/>
            <person name="Roessner U."/>
            <person name="Jung C."/>
            <person name="Murphy K."/>
            <person name="Arold S.T."/>
            <person name="Gojobori T."/>
            <person name="van der Linden C.G."/>
            <person name="van Loo E.N."/>
            <person name="Jellen E.N."/>
            <person name="Maughan P.J."/>
            <person name="Tester M."/>
        </authorList>
    </citation>
    <scope>NUCLEOTIDE SEQUENCE [LARGE SCALE GENOMIC DNA]</scope>
    <source>
        <strain evidence="3">cv. PI 614886</strain>
    </source>
</reference>
<dbReference type="Gene3D" id="3.40.50.300">
    <property type="entry name" value="P-loop containing nucleotide triphosphate hydrolases"/>
    <property type="match status" value="1"/>
</dbReference>
<evidence type="ECO:0000259" key="2">
    <source>
        <dbReference type="Pfam" id="PF00931"/>
    </source>
</evidence>
<name>A0A803MSR5_CHEQI</name>
<dbReference type="InterPro" id="IPR027417">
    <property type="entry name" value="P-loop_NTPase"/>
</dbReference>
<evidence type="ECO:0000313" key="3">
    <source>
        <dbReference type="EnsemblPlants" id="AUR62034616-RA:cds"/>
    </source>
</evidence>
<dbReference type="InterPro" id="IPR050905">
    <property type="entry name" value="Plant_NBS-LRR"/>
</dbReference>
<dbReference type="PANTHER" id="PTHR33463">
    <property type="entry name" value="NB-ARC DOMAIN-CONTAINING PROTEIN-RELATED"/>
    <property type="match status" value="1"/>
</dbReference>
<dbReference type="AlphaFoldDB" id="A0A803MSR5"/>
<sequence length="212" mass="24018">MQDEIAKELGVDLSEEGDDRKRAAILHKRLSTMGSTVLVLDDMWKWNPFSGMDIDFPIEGSSCKIILSSRSSKVCQEMGCKDFLIEVKVLPEGEAWNLFADKLGHYDRLTEEVKGIARSIAKEWWFATCNCYNGSQLSTEVTRLDMNLHLCTKLEKLCVWDCEELEEIFERDSTSQDETVSLVVDPMNAFNPQPNPILAHSKLQDISLGNLP</sequence>
<dbReference type="Pfam" id="PF00931">
    <property type="entry name" value="NB-ARC"/>
    <property type="match status" value="1"/>
</dbReference>
<reference evidence="3" key="2">
    <citation type="submission" date="2021-03" db="UniProtKB">
        <authorList>
            <consortium name="EnsemblPlants"/>
        </authorList>
    </citation>
    <scope>IDENTIFICATION</scope>
</reference>
<feature type="domain" description="NB-ARC" evidence="2">
    <location>
        <begin position="2"/>
        <end position="104"/>
    </location>
</feature>
<dbReference type="GO" id="GO:0043531">
    <property type="term" value="F:ADP binding"/>
    <property type="evidence" value="ECO:0007669"/>
    <property type="project" value="InterPro"/>
</dbReference>
<accession>A0A803MSR5</accession>
<dbReference type="InterPro" id="IPR002182">
    <property type="entry name" value="NB-ARC"/>
</dbReference>
<keyword evidence="1" id="KW-0611">Plant defense</keyword>
<evidence type="ECO:0000313" key="4">
    <source>
        <dbReference type="Proteomes" id="UP000596660"/>
    </source>
</evidence>
<keyword evidence="4" id="KW-1185">Reference proteome</keyword>
<protein>
    <recommendedName>
        <fullName evidence="2">NB-ARC domain-containing protein</fullName>
    </recommendedName>
</protein>
<evidence type="ECO:0000256" key="1">
    <source>
        <dbReference type="ARBA" id="ARBA00022821"/>
    </source>
</evidence>
<organism evidence="3 4">
    <name type="scientific">Chenopodium quinoa</name>
    <name type="common">Quinoa</name>
    <dbReference type="NCBI Taxonomy" id="63459"/>
    <lineage>
        <taxon>Eukaryota</taxon>
        <taxon>Viridiplantae</taxon>
        <taxon>Streptophyta</taxon>
        <taxon>Embryophyta</taxon>
        <taxon>Tracheophyta</taxon>
        <taxon>Spermatophyta</taxon>
        <taxon>Magnoliopsida</taxon>
        <taxon>eudicotyledons</taxon>
        <taxon>Gunneridae</taxon>
        <taxon>Pentapetalae</taxon>
        <taxon>Caryophyllales</taxon>
        <taxon>Chenopodiaceae</taxon>
        <taxon>Chenopodioideae</taxon>
        <taxon>Atripliceae</taxon>
        <taxon>Chenopodium</taxon>
    </lineage>
</organism>
<dbReference type="PANTHER" id="PTHR33463:SF167">
    <property type="entry name" value="PUTATIVE-RELATED"/>
    <property type="match status" value="1"/>
</dbReference>
<dbReference type="Gramene" id="AUR62034616-RA">
    <property type="protein sequence ID" value="AUR62034616-RA:cds"/>
    <property type="gene ID" value="AUR62034616"/>
</dbReference>